<evidence type="ECO:0000256" key="3">
    <source>
        <dbReference type="ARBA" id="ARBA00023163"/>
    </source>
</evidence>
<dbReference type="AlphaFoldDB" id="A0A965ZIF5"/>
<evidence type="ECO:0000256" key="1">
    <source>
        <dbReference type="ARBA" id="ARBA00023015"/>
    </source>
</evidence>
<dbReference type="SUPFAM" id="SSF46689">
    <property type="entry name" value="Homeodomain-like"/>
    <property type="match status" value="1"/>
</dbReference>
<sequence length="285" mass="32300">MSKRDNDIPIYTLPPGAGGGIMVMRQSFDGSPGSQQIERPHRDSGYTFILQEKGVTHIEIDFQIYQLQSPAVIFIRPGQVHRVIAFEDAEISTWMITAENLRPDYLHLLNNLVLQNELSLAQESMNILSATARVCMKVFELKDQKLYHAFLQDGCNTLVGLVASQFAAQANPTGNYTRFELVTNAFRKSLEQNFKTIKRPAMYAELLNVSVSYLNECVHKTSGRPVSDLIRERVVLEAKRLLYHSAKSVKEIAGELGYDDYSYFTRLFVKAVGVTPLTFRDKNRD</sequence>
<evidence type="ECO:0000313" key="6">
    <source>
        <dbReference type="Proteomes" id="UP000638732"/>
    </source>
</evidence>
<feature type="domain" description="HTH araC/xylS-type" evidence="4">
    <location>
        <begin position="184"/>
        <end position="282"/>
    </location>
</feature>
<dbReference type="InterPro" id="IPR020449">
    <property type="entry name" value="Tscrpt_reg_AraC-type_HTH"/>
</dbReference>
<dbReference type="PANTHER" id="PTHR43280:SF32">
    <property type="entry name" value="TRANSCRIPTIONAL REGULATORY PROTEIN"/>
    <property type="match status" value="1"/>
</dbReference>
<dbReference type="RefSeq" id="WP_166587582.1">
    <property type="nucleotide sequence ID" value="NZ_WWEO01000044.1"/>
</dbReference>
<keyword evidence="3" id="KW-0804">Transcription</keyword>
<dbReference type="PRINTS" id="PR00032">
    <property type="entry name" value="HTHARAC"/>
</dbReference>
<dbReference type="Gene3D" id="1.10.10.60">
    <property type="entry name" value="Homeodomain-like"/>
    <property type="match status" value="1"/>
</dbReference>
<proteinExistence type="predicted"/>
<dbReference type="Pfam" id="PF02311">
    <property type="entry name" value="AraC_binding"/>
    <property type="match status" value="1"/>
</dbReference>
<organism evidence="5 6">
    <name type="scientific">Mucilaginibacter agri</name>
    <dbReference type="NCBI Taxonomy" id="2695265"/>
    <lineage>
        <taxon>Bacteria</taxon>
        <taxon>Pseudomonadati</taxon>
        <taxon>Bacteroidota</taxon>
        <taxon>Sphingobacteriia</taxon>
        <taxon>Sphingobacteriales</taxon>
        <taxon>Sphingobacteriaceae</taxon>
        <taxon>Mucilaginibacter</taxon>
    </lineage>
</organism>
<dbReference type="GO" id="GO:0043565">
    <property type="term" value="F:sequence-specific DNA binding"/>
    <property type="evidence" value="ECO:0007669"/>
    <property type="project" value="InterPro"/>
</dbReference>
<dbReference type="Proteomes" id="UP000638732">
    <property type="component" value="Unassembled WGS sequence"/>
</dbReference>
<dbReference type="PANTHER" id="PTHR43280">
    <property type="entry name" value="ARAC-FAMILY TRANSCRIPTIONAL REGULATOR"/>
    <property type="match status" value="1"/>
</dbReference>
<dbReference type="GO" id="GO:0003700">
    <property type="term" value="F:DNA-binding transcription factor activity"/>
    <property type="evidence" value="ECO:0007669"/>
    <property type="project" value="InterPro"/>
</dbReference>
<reference evidence="5" key="2">
    <citation type="submission" date="2020-10" db="EMBL/GenBank/DDBJ databases">
        <title>Mucilaginibacter sp. nov., isolated from soil.</title>
        <authorList>
            <person name="Jeon C.O."/>
        </authorList>
    </citation>
    <scope>NUCLEOTIDE SEQUENCE</scope>
    <source>
        <strain evidence="5">R11</strain>
    </source>
</reference>
<dbReference type="SMART" id="SM00342">
    <property type="entry name" value="HTH_ARAC"/>
    <property type="match status" value="1"/>
</dbReference>
<protein>
    <submittedName>
        <fullName evidence="5">Helix-turn-helix domain-containing protein</fullName>
    </submittedName>
</protein>
<dbReference type="PROSITE" id="PS01124">
    <property type="entry name" value="HTH_ARAC_FAMILY_2"/>
    <property type="match status" value="1"/>
</dbReference>
<dbReference type="EMBL" id="WWEO01000044">
    <property type="protein sequence ID" value="NCD71640.1"/>
    <property type="molecule type" value="Genomic_DNA"/>
</dbReference>
<keyword evidence="1" id="KW-0805">Transcription regulation</keyword>
<dbReference type="InterPro" id="IPR018060">
    <property type="entry name" value="HTH_AraC"/>
</dbReference>
<keyword evidence="6" id="KW-1185">Reference proteome</keyword>
<evidence type="ECO:0000256" key="2">
    <source>
        <dbReference type="ARBA" id="ARBA00023125"/>
    </source>
</evidence>
<evidence type="ECO:0000313" key="5">
    <source>
        <dbReference type="EMBL" id="NCD71640.1"/>
    </source>
</evidence>
<dbReference type="InterPro" id="IPR037923">
    <property type="entry name" value="HTH-like"/>
</dbReference>
<evidence type="ECO:0000259" key="4">
    <source>
        <dbReference type="PROSITE" id="PS01124"/>
    </source>
</evidence>
<dbReference type="SUPFAM" id="SSF51215">
    <property type="entry name" value="Regulatory protein AraC"/>
    <property type="match status" value="1"/>
</dbReference>
<dbReference type="InterPro" id="IPR003313">
    <property type="entry name" value="AraC-bd"/>
</dbReference>
<name>A0A965ZIF5_9SPHI</name>
<dbReference type="Pfam" id="PF12833">
    <property type="entry name" value="HTH_18"/>
    <property type="match status" value="1"/>
</dbReference>
<comment type="caution">
    <text evidence="5">The sequence shown here is derived from an EMBL/GenBank/DDBJ whole genome shotgun (WGS) entry which is preliminary data.</text>
</comment>
<dbReference type="InterPro" id="IPR009057">
    <property type="entry name" value="Homeodomain-like_sf"/>
</dbReference>
<reference evidence="5" key="1">
    <citation type="submission" date="2020-01" db="EMBL/GenBank/DDBJ databases">
        <authorList>
            <person name="Seo Y.L."/>
        </authorList>
    </citation>
    <scope>NUCLEOTIDE SEQUENCE</scope>
    <source>
        <strain evidence="5">R11</strain>
    </source>
</reference>
<keyword evidence="2" id="KW-0238">DNA-binding</keyword>
<accession>A0A965ZIF5</accession>
<gene>
    <name evidence="5" type="ORF">GSY63_19905</name>
</gene>